<protein>
    <submittedName>
        <fullName evidence="2">Uncharacterized protein</fullName>
    </submittedName>
</protein>
<proteinExistence type="predicted"/>
<name>A0A3D8QLN1_9HELO</name>
<feature type="compositionally biased region" description="Basic and acidic residues" evidence="1">
    <location>
        <begin position="101"/>
        <end position="112"/>
    </location>
</feature>
<evidence type="ECO:0000313" key="2">
    <source>
        <dbReference type="EMBL" id="RDW62733.1"/>
    </source>
</evidence>
<dbReference type="Proteomes" id="UP000256328">
    <property type="component" value="Unassembled WGS sequence"/>
</dbReference>
<reference evidence="2 3" key="1">
    <citation type="journal article" date="2018" name="IMA Fungus">
        <title>IMA Genome-F 9: Draft genome sequence of Annulohypoxylon stygium, Aspergillus mulundensis, Berkeleyomyces basicola (syn. Thielaviopsis basicola), Ceratocystis smalleyi, two Cercospora beticola strains, Coleophoma cylindrospora, Fusarium fracticaudum, Phialophora cf. hyalina, and Morchella septimelata.</title>
        <authorList>
            <person name="Wingfield B.D."/>
            <person name="Bills G.F."/>
            <person name="Dong Y."/>
            <person name="Huang W."/>
            <person name="Nel W.J."/>
            <person name="Swalarsk-Parry B.S."/>
            <person name="Vaghefi N."/>
            <person name="Wilken P.M."/>
            <person name="An Z."/>
            <person name="de Beer Z.W."/>
            <person name="De Vos L."/>
            <person name="Chen L."/>
            <person name="Duong T.A."/>
            <person name="Gao Y."/>
            <person name="Hammerbacher A."/>
            <person name="Kikkert J.R."/>
            <person name="Li Y."/>
            <person name="Li H."/>
            <person name="Li K."/>
            <person name="Li Q."/>
            <person name="Liu X."/>
            <person name="Ma X."/>
            <person name="Naidoo K."/>
            <person name="Pethybridge S.J."/>
            <person name="Sun J."/>
            <person name="Steenkamp E.T."/>
            <person name="van der Nest M.A."/>
            <person name="van Wyk S."/>
            <person name="Wingfield M.J."/>
            <person name="Xiong C."/>
            <person name="Yue Q."/>
            <person name="Zhang X."/>
        </authorList>
    </citation>
    <scope>NUCLEOTIDE SEQUENCE [LARGE SCALE GENOMIC DNA]</scope>
    <source>
        <strain evidence="2 3">BP5796</strain>
    </source>
</reference>
<feature type="compositionally biased region" description="Basic and acidic residues" evidence="1">
    <location>
        <begin position="83"/>
        <end position="93"/>
    </location>
</feature>
<dbReference type="AlphaFoldDB" id="A0A3D8QLN1"/>
<dbReference type="EMBL" id="PDLN01000017">
    <property type="protein sequence ID" value="RDW62733.1"/>
    <property type="molecule type" value="Genomic_DNA"/>
</dbReference>
<dbReference type="OrthoDB" id="10403382at2759"/>
<accession>A0A3D8QLN1</accession>
<evidence type="ECO:0000313" key="3">
    <source>
        <dbReference type="Proteomes" id="UP000256328"/>
    </source>
</evidence>
<gene>
    <name evidence="2" type="ORF">BP5796_11035</name>
</gene>
<sequence>MEEDSKMVHQKGTTREFRIWFKKDPQGLWQVCSRTACKKSKVVGSTWWKDCSRIDELAPEFQEAIDRFRDSRHQPIVTRPIRDHRSRSLELRRNTTTRSRSPRDLASDDWRLTKQIFKKSPKDVGEEQDKLPTQPTKLESNAN</sequence>
<feature type="region of interest" description="Disordered" evidence="1">
    <location>
        <begin position="83"/>
        <end position="143"/>
    </location>
</feature>
<organism evidence="2 3">
    <name type="scientific">Coleophoma crateriformis</name>
    <dbReference type="NCBI Taxonomy" id="565419"/>
    <lineage>
        <taxon>Eukaryota</taxon>
        <taxon>Fungi</taxon>
        <taxon>Dikarya</taxon>
        <taxon>Ascomycota</taxon>
        <taxon>Pezizomycotina</taxon>
        <taxon>Leotiomycetes</taxon>
        <taxon>Helotiales</taxon>
        <taxon>Dermateaceae</taxon>
        <taxon>Coleophoma</taxon>
    </lineage>
</organism>
<feature type="compositionally biased region" description="Polar residues" evidence="1">
    <location>
        <begin position="131"/>
        <end position="143"/>
    </location>
</feature>
<evidence type="ECO:0000256" key="1">
    <source>
        <dbReference type="SAM" id="MobiDB-lite"/>
    </source>
</evidence>
<feature type="compositionally biased region" description="Basic and acidic residues" evidence="1">
    <location>
        <begin position="120"/>
        <end position="130"/>
    </location>
</feature>
<keyword evidence="3" id="KW-1185">Reference proteome</keyword>
<comment type="caution">
    <text evidence="2">The sequence shown here is derived from an EMBL/GenBank/DDBJ whole genome shotgun (WGS) entry which is preliminary data.</text>
</comment>